<protein>
    <submittedName>
        <fullName evidence="3">Ficolin-2</fullName>
    </submittedName>
</protein>
<dbReference type="SMART" id="SM00186">
    <property type="entry name" value="FBG"/>
    <property type="match status" value="1"/>
</dbReference>
<feature type="domain" description="Fibrinogen C-terminal" evidence="2">
    <location>
        <begin position="372"/>
        <end position="586"/>
    </location>
</feature>
<dbReference type="InterPro" id="IPR020837">
    <property type="entry name" value="Fibrinogen_CS"/>
</dbReference>
<keyword evidence="1" id="KW-1015">Disulfide bond</keyword>
<dbReference type="PANTHER" id="PTHR19143">
    <property type="entry name" value="FIBRINOGEN/TENASCIN/ANGIOPOEITIN"/>
    <property type="match status" value="1"/>
</dbReference>
<dbReference type="InterPro" id="IPR050373">
    <property type="entry name" value="Fibrinogen_C-term_domain"/>
</dbReference>
<dbReference type="CDD" id="cd00087">
    <property type="entry name" value="FReD"/>
    <property type="match status" value="1"/>
</dbReference>
<dbReference type="InterPro" id="IPR002181">
    <property type="entry name" value="Fibrinogen_a/b/g_C_dom"/>
</dbReference>
<dbReference type="InterPro" id="IPR014716">
    <property type="entry name" value="Fibrinogen_a/b/g_C_1"/>
</dbReference>
<evidence type="ECO:0000313" key="4">
    <source>
        <dbReference type="Proteomes" id="UP000762676"/>
    </source>
</evidence>
<dbReference type="PROSITE" id="PS00514">
    <property type="entry name" value="FIBRINOGEN_C_1"/>
    <property type="match status" value="1"/>
</dbReference>
<accession>A0AAV4FEC0</accession>
<proteinExistence type="predicted"/>
<keyword evidence="4" id="KW-1185">Reference proteome</keyword>
<dbReference type="AlphaFoldDB" id="A0AAV4FEC0"/>
<evidence type="ECO:0000259" key="2">
    <source>
        <dbReference type="PROSITE" id="PS51406"/>
    </source>
</evidence>
<dbReference type="EMBL" id="BMAT01000687">
    <property type="protein sequence ID" value="GFR71220.1"/>
    <property type="molecule type" value="Genomic_DNA"/>
</dbReference>
<gene>
    <name evidence="3" type="ORF">ElyMa_000348900</name>
</gene>
<comment type="caution">
    <text evidence="3">The sequence shown here is derived from an EMBL/GenBank/DDBJ whole genome shotgun (WGS) entry which is preliminary data.</text>
</comment>
<organism evidence="3 4">
    <name type="scientific">Elysia marginata</name>
    <dbReference type="NCBI Taxonomy" id="1093978"/>
    <lineage>
        <taxon>Eukaryota</taxon>
        <taxon>Metazoa</taxon>
        <taxon>Spiralia</taxon>
        <taxon>Lophotrochozoa</taxon>
        <taxon>Mollusca</taxon>
        <taxon>Gastropoda</taxon>
        <taxon>Heterobranchia</taxon>
        <taxon>Euthyneura</taxon>
        <taxon>Panpulmonata</taxon>
        <taxon>Sacoglossa</taxon>
        <taxon>Placobranchoidea</taxon>
        <taxon>Plakobranchidae</taxon>
        <taxon>Elysia</taxon>
    </lineage>
</organism>
<name>A0AAV4FEC0_9GAST</name>
<dbReference type="Gene3D" id="3.90.215.10">
    <property type="entry name" value="Gamma Fibrinogen, chain A, domain 1"/>
    <property type="match status" value="1"/>
</dbReference>
<evidence type="ECO:0000256" key="1">
    <source>
        <dbReference type="ARBA" id="ARBA00023157"/>
    </source>
</evidence>
<dbReference type="PROSITE" id="PS51406">
    <property type="entry name" value="FIBRINOGEN_C_2"/>
    <property type="match status" value="1"/>
</dbReference>
<sequence length="586" mass="65713">MKAHSVWFLFSDLDFTFSRTKENPPGTSSFCGVLLCKTSSVNHVSDNKQQNITSMSLYKAISQGPSNTDNGEPRGLRRLASVSSTRPNIEQVSDGMNINGSLQNGQATLRVGISKRSDCMSEYTCEVISVDIQGKEFLTSSRLLQQPDQTNDNGLVEGLTSSLLMKLFSLVQGLEVKVAIIDKTSERLEEKLNSLDDSLGEREENAQKELAGKIHNLENSLQSKLCQLETKLASIDSGAIQQRVLNTIETQVDEHFKNILKASEKTEDTLNKTSNLLKSINSRNTIFQNDIMTSYQDLFHNVSTGMDEVFLQSGNLTEAMEKSLQYFYDDLHLSLARMESTSSNSVAKTLTSLQTMESEIDSSVADEIKSSLIEFFSPKTCKKNALVFHEVSNPYHVVYKSDIPGLKTPFLCDTLTDRGGYIVIQRRSTGDVDFYTDWAAYKNGFGTLSTDFWLGLDNIHAITNSGRCELRIDLMYRGQSKFALYESFSLAGEDKNYAVSLGSYSGTAGDSLRRHNGQQFTTRDRDNDQWGKGNRAIGYKGGWWYHSCHDSNLNGRWQAGSDRRPRWSSFTHDKPASFTEMKIRRL</sequence>
<reference evidence="3 4" key="1">
    <citation type="journal article" date="2021" name="Elife">
        <title>Chloroplast acquisition without the gene transfer in kleptoplastic sea slugs, Plakobranchus ocellatus.</title>
        <authorList>
            <person name="Maeda T."/>
            <person name="Takahashi S."/>
            <person name="Yoshida T."/>
            <person name="Shimamura S."/>
            <person name="Takaki Y."/>
            <person name="Nagai Y."/>
            <person name="Toyoda A."/>
            <person name="Suzuki Y."/>
            <person name="Arimoto A."/>
            <person name="Ishii H."/>
            <person name="Satoh N."/>
            <person name="Nishiyama T."/>
            <person name="Hasebe M."/>
            <person name="Maruyama T."/>
            <person name="Minagawa J."/>
            <person name="Obokata J."/>
            <person name="Shigenobu S."/>
        </authorList>
    </citation>
    <scope>NUCLEOTIDE SEQUENCE [LARGE SCALE GENOMIC DNA]</scope>
</reference>
<dbReference type="Pfam" id="PF00147">
    <property type="entry name" value="Fibrinogen_C"/>
    <property type="match status" value="1"/>
</dbReference>
<evidence type="ECO:0000313" key="3">
    <source>
        <dbReference type="EMBL" id="GFR71220.1"/>
    </source>
</evidence>
<dbReference type="InterPro" id="IPR036056">
    <property type="entry name" value="Fibrinogen-like_C"/>
</dbReference>
<dbReference type="Proteomes" id="UP000762676">
    <property type="component" value="Unassembled WGS sequence"/>
</dbReference>
<dbReference type="GO" id="GO:0005615">
    <property type="term" value="C:extracellular space"/>
    <property type="evidence" value="ECO:0007669"/>
    <property type="project" value="TreeGrafter"/>
</dbReference>
<dbReference type="SUPFAM" id="SSF56496">
    <property type="entry name" value="Fibrinogen C-terminal domain-like"/>
    <property type="match status" value="1"/>
</dbReference>